<protein>
    <submittedName>
        <fullName evidence="2">RNA polymerase sigma factor SigA</fullName>
    </submittedName>
</protein>
<dbReference type="Pfam" id="PF12645">
    <property type="entry name" value="HTH_16"/>
    <property type="match status" value="1"/>
</dbReference>
<proteinExistence type="predicted"/>
<dbReference type="NCBIfam" id="TIGR02937">
    <property type="entry name" value="sigma70-ECF"/>
    <property type="match status" value="1"/>
</dbReference>
<gene>
    <name evidence="2" type="primary">sigA_1</name>
    <name evidence="2" type="ORF">CTLFYP3_00002</name>
</gene>
<accession>A0A6N3F922</accession>
<dbReference type="InterPro" id="IPR024760">
    <property type="entry name" value="HTH_dom_conjug_TS-like"/>
</dbReference>
<name>A0A6N3F922_9CLOT</name>
<feature type="domain" description="Helix-turn-helix conjugative transposon-like" evidence="1">
    <location>
        <begin position="3"/>
        <end position="60"/>
    </location>
</feature>
<dbReference type="EMBL" id="CACRTO010000034">
    <property type="protein sequence ID" value="VYU48552.1"/>
    <property type="molecule type" value="Genomic_DNA"/>
</dbReference>
<dbReference type="InterPro" id="IPR014284">
    <property type="entry name" value="RNA_pol_sigma-70_dom"/>
</dbReference>
<dbReference type="AlphaFoldDB" id="A0A6N3F922"/>
<dbReference type="InterPro" id="IPR013325">
    <property type="entry name" value="RNA_pol_sigma_r2"/>
</dbReference>
<dbReference type="GO" id="GO:0003700">
    <property type="term" value="F:DNA-binding transcription factor activity"/>
    <property type="evidence" value="ECO:0007669"/>
    <property type="project" value="InterPro"/>
</dbReference>
<dbReference type="SUPFAM" id="SSF88659">
    <property type="entry name" value="Sigma3 and sigma4 domains of RNA polymerase sigma factors"/>
    <property type="match status" value="1"/>
</dbReference>
<evidence type="ECO:0000313" key="2">
    <source>
        <dbReference type="EMBL" id="VYU48552.1"/>
    </source>
</evidence>
<sequence length="189" mass="21661">MEELIIRAKSGDIDAKNEIINSFSPLIINESKKVFIKNRSYEDLIQIGITNLLHAIKLFDLSRVPKSFTAYVAYSIKNCYRALIRKEARFNDELSIDIVNDDSDRSFADALIDTGFSLEDVAINNILTSKLKEALKTLDNEELGIIRFLYIENSSPNLSKYARANEKDYYYCSCLKKRTLSKLKSLILE</sequence>
<dbReference type="InterPro" id="IPR013324">
    <property type="entry name" value="RNA_pol_sigma_r3/r4-like"/>
</dbReference>
<organism evidence="2">
    <name type="scientific">Clostridium tertium</name>
    <dbReference type="NCBI Taxonomy" id="1559"/>
    <lineage>
        <taxon>Bacteria</taxon>
        <taxon>Bacillati</taxon>
        <taxon>Bacillota</taxon>
        <taxon>Clostridia</taxon>
        <taxon>Eubacteriales</taxon>
        <taxon>Clostridiaceae</taxon>
        <taxon>Clostridium</taxon>
    </lineage>
</organism>
<reference evidence="2" key="1">
    <citation type="submission" date="2019-11" db="EMBL/GenBank/DDBJ databases">
        <authorList>
            <person name="Feng L."/>
        </authorList>
    </citation>
    <scope>NUCLEOTIDE SEQUENCE</scope>
    <source>
        <strain evidence="2">CTertiumLFYP3</strain>
    </source>
</reference>
<dbReference type="Gene3D" id="1.20.120.1810">
    <property type="match status" value="1"/>
</dbReference>
<dbReference type="RefSeq" id="WP_156627033.1">
    <property type="nucleotide sequence ID" value="NZ_CACRTO010000034.1"/>
</dbReference>
<dbReference type="GO" id="GO:0006352">
    <property type="term" value="P:DNA-templated transcription initiation"/>
    <property type="evidence" value="ECO:0007669"/>
    <property type="project" value="InterPro"/>
</dbReference>
<dbReference type="SUPFAM" id="SSF88946">
    <property type="entry name" value="Sigma2 domain of RNA polymerase sigma factors"/>
    <property type="match status" value="1"/>
</dbReference>
<evidence type="ECO:0000259" key="1">
    <source>
        <dbReference type="Pfam" id="PF12645"/>
    </source>
</evidence>